<evidence type="ECO:0000313" key="2">
    <source>
        <dbReference type="EMBL" id="MUG70713.1"/>
    </source>
</evidence>
<gene>
    <name evidence="2" type="ORF">GNP93_08460</name>
</gene>
<dbReference type="InterPro" id="IPR011330">
    <property type="entry name" value="Glyco_hydro/deAcase_b/a-brl"/>
</dbReference>
<dbReference type="GO" id="GO:0016810">
    <property type="term" value="F:hydrolase activity, acting on carbon-nitrogen (but not peptide) bonds"/>
    <property type="evidence" value="ECO:0007669"/>
    <property type="project" value="InterPro"/>
</dbReference>
<accession>A0A7X2Z9A1</accession>
<dbReference type="SUPFAM" id="SSF88713">
    <property type="entry name" value="Glycoside hydrolase/deacetylase"/>
    <property type="match status" value="1"/>
</dbReference>
<evidence type="ECO:0000259" key="1">
    <source>
        <dbReference type="PROSITE" id="PS51677"/>
    </source>
</evidence>
<dbReference type="AlphaFoldDB" id="A0A7X2Z9A1"/>
<evidence type="ECO:0000313" key="3">
    <source>
        <dbReference type="Proteomes" id="UP000450917"/>
    </source>
</evidence>
<dbReference type="Proteomes" id="UP000450917">
    <property type="component" value="Unassembled WGS sequence"/>
</dbReference>
<comment type="caution">
    <text evidence="2">The sequence shown here is derived from an EMBL/GenBank/DDBJ whole genome shotgun (WGS) entry which is preliminary data.</text>
</comment>
<name>A0A7X2Z9A1_9BACL</name>
<dbReference type="InterPro" id="IPR002509">
    <property type="entry name" value="NODB_dom"/>
</dbReference>
<proteinExistence type="predicted"/>
<feature type="domain" description="NodB homology" evidence="1">
    <location>
        <begin position="126"/>
        <end position="302"/>
    </location>
</feature>
<dbReference type="PANTHER" id="PTHR10587">
    <property type="entry name" value="GLYCOSYL TRANSFERASE-RELATED"/>
    <property type="match status" value="1"/>
</dbReference>
<dbReference type="GO" id="GO:0005975">
    <property type="term" value="P:carbohydrate metabolic process"/>
    <property type="evidence" value="ECO:0007669"/>
    <property type="project" value="InterPro"/>
</dbReference>
<keyword evidence="3" id="KW-1185">Reference proteome</keyword>
<dbReference type="CDD" id="cd10950">
    <property type="entry name" value="CE4_BsYlxY_like"/>
    <property type="match status" value="1"/>
</dbReference>
<dbReference type="Gene3D" id="3.20.20.370">
    <property type="entry name" value="Glycoside hydrolase/deacetylase"/>
    <property type="match status" value="1"/>
</dbReference>
<dbReference type="GO" id="GO:0016020">
    <property type="term" value="C:membrane"/>
    <property type="evidence" value="ECO:0007669"/>
    <property type="project" value="TreeGrafter"/>
</dbReference>
<dbReference type="Pfam" id="PF01522">
    <property type="entry name" value="Polysacc_deac_1"/>
    <property type="match status" value="1"/>
</dbReference>
<dbReference type="InterPro" id="IPR050248">
    <property type="entry name" value="Polysacc_deacetylase_ArnD"/>
</dbReference>
<protein>
    <submittedName>
        <fullName evidence="2">Polysaccharide deacetylase family protein</fullName>
    </submittedName>
</protein>
<dbReference type="PANTHER" id="PTHR10587:SF80">
    <property type="entry name" value="CHITOOLIGOSACCHARIDE DEACETYLASE"/>
    <property type="match status" value="1"/>
</dbReference>
<dbReference type="EMBL" id="WNZX01000005">
    <property type="protein sequence ID" value="MUG70713.1"/>
    <property type="molecule type" value="Genomic_DNA"/>
</dbReference>
<dbReference type="PROSITE" id="PS51677">
    <property type="entry name" value="NODB"/>
    <property type="match status" value="1"/>
</dbReference>
<reference evidence="2 3" key="1">
    <citation type="submission" date="2019-11" db="EMBL/GenBank/DDBJ databases">
        <title>Draft genome sequences of five Paenibacillus species of dairy origin.</title>
        <authorList>
            <person name="Olajide A.M."/>
            <person name="Chen S."/>
            <person name="Lapointe G."/>
        </authorList>
    </citation>
    <scope>NUCLEOTIDE SEQUENCE [LARGE SCALE GENOMIC DNA]</scope>
    <source>
        <strain evidence="2 3">2CS3</strain>
    </source>
</reference>
<sequence length="323" mass="35916">MKSWRQRKGVMNEMFQFKRCYALALCALPLITGFSAPPLGLDAVMTRIIEEAPKKRIPPVDARVDRVWGAIPGYNGLDVDTERTYELNKNKPAGSPIQYVYNETSPSVNLDNLGAEPIYSGNPQKPMAAFMINVAWGEEFIPKILDTLDKHKVKATFFFDGSWLKKNVATAQKIGSRGHELSNHAYSHKNMSQLSKSQALLEISKTEQLLQTHLQVKNRWFAPPSGDFDKQTVEIALSLKLNTVLWTLDTVDWQNPSPQSLIHKIGTKAGNGSLILMHPTRSSSLALDGMIQALQHKGLHIGTVSDVLSPKRIPAREPGLLTP</sequence>
<organism evidence="2 3">
    <name type="scientific">Paenibacillus validus</name>
    <dbReference type="NCBI Taxonomy" id="44253"/>
    <lineage>
        <taxon>Bacteria</taxon>
        <taxon>Bacillati</taxon>
        <taxon>Bacillota</taxon>
        <taxon>Bacilli</taxon>
        <taxon>Bacillales</taxon>
        <taxon>Paenibacillaceae</taxon>
        <taxon>Paenibacillus</taxon>
    </lineage>
</organism>